<evidence type="ECO:0000256" key="3">
    <source>
        <dbReference type="ARBA" id="ARBA00022448"/>
    </source>
</evidence>
<gene>
    <name evidence="9" type="ORF">IAD22_01300</name>
</gene>
<dbReference type="PROSITE" id="PS50283">
    <property type="entry name" value="NA_SOLUT_SYMP_3"/>
    <property type="match status" value="1"/>
</dbReference>
<dbReference type="PANTHER" id="PTHR48086:SF7">
    <property type="entry name" value="SODIUM-SOLUTE SYMPORTER-RELATED"/>
    <property type="match status" value="1"/>
</dbReference>
<keyword evidence="5 8" id="KW-1133">Transmembrane helix</keyword>
<dbReference type="Pfam" id="PF00474">
    <property type="entry name" value="SSF"/>
    <property type="match status" value="1"/>
</dbReference>
<feature type="transmembrane region" description="Helical" evidence="8">
    <location>
        <begin position="229"/>
        <end position="247"/>
    </location>
</feature>
<feature type="transmembrane region" description="Helical" evidence="8">
    <location>
        <begin position="378"/>
        <end position="400"/>
    </location>
</feature>
<feature type="transmembrane region" description="Helical" evidence="8">
    <location>
        <begin position="407"/>
        <end position="429"/>
    </location>
</feature>
<feature type="transmembrane region" description="Helical" evidence="8">
    <location>
        <begin position="176"/>
        <end position="199"/>
    </location>
</feature>
<keyword evidence="4 8" id="KW-0812">Transmembrane</keyword>
<dbReference type="Proteomes" id="UP000824118">
    <property type="component" value="Unassembled WGS sequence"/>
</dbReference>
<evidence type="ECO:0000256" key="5">
    <source>
        <dbReference type="ARBA" id="ARBA00022989"/>
    </source>
</evidence>
<feature type="transmembrane region" description="Helical" evidence="8">
    <location>
        <begin position="441"/>
        <end position="460"/>
    </location>
</feature>
<organism evidence="9 10">
    <name type="scientific">Candidatus Limousia pullorum</name>
    <dbReference type="NCBI Taxonomy" id="2840860"/>
    <lineage>
        <taxon>Bacteria</taxon>
        <taxon>Bacillati</taxon>
        <taxon>Bacillota</taxon>
        <taxon>Clostridia</taxon>
        <taxon>Eubacteriales</taxon>
        <taxon>Oscillospiraceae</taxon>
        <taxon>Oscillospiraceae incertae sedis</taxon>
        <taxon>Candidatus Limousia</taxon>
    </lineage>
</organism>
<evidence type="ECO:0000256" key="1">
    <source>
        <dbReference type="ARBA" id="ARBA00004141"/>
    </source>
</evidence>
<dbReference type="EMBL" id="DVNG01000019">
    <property type="protein sequence ID" value="HIU49636.1"/>
    <property type="molecule type" value="Genomic_DNA"/>
</dbReference>
<sequence>MTNLQIMSLIGLILYFGLLLFAVTKEKKNTNVLDYFFAGRSLPFWALSITFIASWWGAGSAISTADLAYEDGLGAFWYYGVPVLISTFLMIIGAKAIRRVGYLTQGQMMEARYSKATAKMLSVMILIFMTFNAASQMVGIGNFFGTYMGMNYEAAVLTGTLIVLIYSMFGGFRGVVLTDIIQFVLLLASAVCVFVVAMMNSGGFSQIAQAAEEAGKSDYMSMGAGASKYLGYVITFGCAWMIQANVWQRISAARSDKDARKMTVMSFFAYIPLYLIVVFTGMAGLVIFDKMPEGGIVTSLVTGYMPPVLGALAFVGISAAIMSTMDSLINTGAMTLSMDLLPENRSESQKLNFSRIATLLVTAVAFVISISVRSILEVSWIASDVITTGVFIPLVFGFFWKRGNSKGALASMVVGLLFSLYNLMIFFGVKLPVFWEMQSAVQVLVGTGISACVYVIVSLATKPEKEKADKFIERAGLLKK</sequence>
<dbReference type="InterPro" id="IPR050277">
    <property type="entry name" value="Sodium:Solute_Symporter"/>
</dbReference>
<dbReference type="AlphaFoldDB" id="A0A9D1LX50"/>
<feature type="transmembrane region" description="Helical" evidence="8">
    <location>
        <begin position="150"/>
        <end position="169"/>
    </location>
</feature>
<reference evidence="9" key="1">
    <citation type="submission" date="2020-10" db="EMBL/GenBank/DDBJ databases">
        <authorList>
            <person name="Gilroy R."/>
        </authorList>
    </citation>
    <scope>NUCLEOTIDE SEQUENCE</scope>
    <source>
        <strain evidence="9">ChiGjej1B1-1684</strain>
    </source>
</reference>
<evidence type="ECO:0000256" key="2">
    <source>
        <dbReference type="ARBA" id="ARBA00006434"/>
    </source>
</evidence>
<feature type="transmembrane region" description="Helical" evidence="8">
    <location>
        <begin position="267"/>
        <end position="288"/>
    </location>
</feature>
<feature type="transmembrane region" description="Helical" evidence="8">
    <location>
        <begin position="35"/>
        <end position="56"/>
    </location>
</feature>
<evidence type="ECO:0000256" key="7">
    <source>
        <dbReference type="RuleBase" id="RU362091"/>
    </source>
</evidence>
<feature type="transmembrane region" description="Helical" evidence="8">
    <location>
        <begin position="118"/>
        <end position="144"/>
    </location>
</feature>
<evidence type="ECO:0000256" key="8">
    <source>
        <dbReference type="SAM" id="Phobius"/>
    </source>
</evidence>
<feature type="transmembrane region" description="Helical" evidence="8">
    <location>
        <begin position="6"/>
        <end position="23"/>
    </location>
</feature>
<dbReference type="GO" id="GO:0022857">
    <property type="term" value="F:transmembrane transporter activity"/>
    <property type="evidence" value="ECO:0007669"/>
    <property type="project" value="InterPro"/>
</dbReference>
<evidence type="ECO:0000313" key="10">
    <source>
        <dbReference type="Proteomes" id="UP000824118"/>
    </source>
</evidence>
<feature type="transmembrane region" description="Helical" evidence="8">
    <location>
        <begin position="352"/>
        <end position="372"/>
    </location>
</feature>
<feature type="transmembrane region" description="Helical" evidence="8">
    <location>
        <begin position="76"/>
        <end position="97"/>
    </location>
</feature>
<dbReference type="InterPro" id="IPR038377">
    <property type="entry name" value="Na/Glc_symporter_sf"/>
</dbReference>
<dbReference type="GO" id="GO:0005886">
    <property type="term" value="C:plasma membrane"/>
    <property type="evidence" value="ECO:0007669"/>
    <property type="project" value="TreeGrafter"/>
</dbReference>
<evidence type="ECO:0000256" key="6">
    <source>
        <dbReference type="ARBA" id="ARBA00023136"/>
    </source>
</evidence>
<dbReference type="PANTHER" id="PTHR48086">
    <property type="entry name" value="SODIUM/PROLINE SYMPORTER-RELATED"/>
    <property type="match status" value="1"/>
</dbReference>
<keyword evidence="6 8" id="KW-0472">Membrane</keyword>
<comment type="caution">
    <text evidence="9">The sequence shown here is derived from an EMBL/GenBank/DDBJ whole genome shotgun (WGS) entry which is preliminary data.</text>
</comment>
<name>A0A9D1LX50_9FIRM</name>
<dbReference type="CDD" id="cd10322">
    <property type="entry name" value="SLC5sbd"/>
    <property type="match status" value="1"/>
</dbReference>
<comment type="subcellular location">
    <subcellularLocation>
        <location evidence="1">Membrane</location>
        <topology evidence="1">Multi-pass membrane protein</topology>
    </subcellularLocation>
</comment>
<evidence type="ECO:0000256" key="4">
    <source>
        <dbReference type="ARBA" id="ARBA00022692"/>
    </source>
</evidence>
<dbReference type="Gene3D" id="1.20.1730.10">
    <property type="entry name" value="Sodium/glucose cotransporter"/>
    <property type="match status" value="1"/>
</dbReference>
<dbReference type="InterPro" id="IPR001734">
    <property type="entry name" value="Na/solute_symporter"/>
</dbReference>
<comment type="similarity">
    <text evidence="2 7">Belongs to the sodium:solute symporter (SSF) (TC 2.A.21) family.</text>
</comment>
<protein>
    <submittedName>
        <fullName evidence="9">Sodium:solute symporter family protein</fullName>
    </submittedName>
</protein>
<proteinExistence type="inferred from homology"/>
<feature type="transmembrane region" description="Helical" evidence="8">
    <location>
        <begin position="308"/>
        <end position="331"/>
    </location>
</feature>
<reference evidence="9" key="2">
    <citation type="journal article" date="2021" name="PeerJ">
        <title>Extensive microbial diversity within the chicken gut microbiome revealed by metagenomics and culture.</title>
        <authorList>
            <person name="Gilroy R."/>
            <person name="Ravi A."/>
            <person name="Getino M."/>
            <person name="Pursley I."/>
            <person name="Horton D.L."/>
            <person name="Alikhan N.F."/>
            <person name="Baker D."/>
            <person name="Gharbi K."/>
            <person name="Hall N."/>
            <person name="Watson M."/>
            <person name="Adriaenssens E.M."/>
            <person name="Foster-Nyarko E."/>
            <person name="Jarju S."/>
            <person name="Secka A."/>
            <person name="Antonio M."/>
            <person name="Oren A."/>
            <person name="Chaudhuri R.R."/>
            <person name="La Ragione R."/>
            <person name="Hildebrand F."/>
            <person name="Pallen M.J."/>
        </authorList>
    </citation>
    <scope>NUCLEOTIDE SEQUENCE</scope>
    <source>
        <strain evidence="9">ChiGjej1B1-1684</strain>
    </source>
</reference>
<keyword evidence="3" id="KW-0813">Transport</keyword>
<accession>A0A9D1LX50</accession>
<evidence type="ECO:0000313" key="9">
    <source>
        <dbReference type="EMBL" id="HIU49636.1"/>
    </source>
</evidence>